<dbReference type="EMBL" id="WMET01000004">
    <property type="protein sequence ID" value="MYL21344.1"/>
    <property type="molecule type" value="Genomic_DNA"/>
</dbReference>
<proteinExistence type="predicted"/>
<evidence type="ECO:0000313" key="3">
    <source>
        <dbReference type="Proteomes" id="UP000460949"/>
    </source>
</evidence>
<dbReference type="AlphaFoldDB" id="A0A845E6P4"/>
<dbReference type="InterPro" id="IPR025668">
    <property type="entry name" value="Tnp_DDE_dom"/>
</dbReference>
<comment type="caution">
    <text evidence="2">The sequence shown here is derived from an EMBL/GenBank/DDBJ whole genome shotgun (WGS) entry which is preliminary data.</text>
</comment>
<name>A0A845E6P4_9BACI</name>
<evidence type="ECO:0000313" key="2">
    <source>
        <dbReference type="EMBL" id="MYL21344.1"/>
    </source>
</evidence>
<reference evidence="2 3" key="1">
    <citation type="submission" date="2019-11" db="EMBL/GenBank/DDBJ databases">
        <title>Genome sequences of 17 halophilic strains isolated from different environments.</title>
        <authorList>
            <person name="Furrow R.E."/>
        </authorList>
    </citation>
    <scope>NUCLEOTIDE SEQUENCE [LARGE SCALE GENOMIC DNA]</scope>
    <source>
        <strain evidence="2 3">22511_23_Filter</strain>
    </source>
</reference>
<dbReference type="Pfam" id="PF13751">
    <property type="entry name" value="DDE_Tnp_1_6"/>
    <property type="match status" value="1"/>
</dbReference>
<accession>A0A845E6P4</accession>
<sequence length="101" mass="11426">MPRACPQLTWSGRPPAQVDLRPVLFPQASPPNAPRADVSIYRRDSALSRFADSKERHGLRCCRLRGKEKGKEQALMTAVCWNMKKIGLHPARVSWVKEGLF</sequence>
<feature type="domain" description="Transposase DDE" evidence="1">
    <location>
        <begin position="49"/>
        <end position="86"/>
    </location>
</feature>
<evidence type="ECO:0000259" key="1">
    <source>
        <dbReference type="Pfam" id="PF13751"/>
    </source>
</evidence>
<organism evidence="2 3">
    <name type="scientific">Halobacillus litoralis</name>
    <dbReference type="NCBI Taxonomy" id="45668"/>
    <lineage>
        <taxon>Bacteria</taxon>
        <taxon>Bacillati</taxon>
        <taxon>Bacillota</taxon>
        <taxon>Bacilli</taxon>
        <taxon>Bacillales</taxon>
        <taxon>Bacillaceae</taxon>
        <taxon>Halobacillus</taxon>
    </lineage>
</organism>
<dbReference type="Proteomes" id="UP000460949">
    <property type="component" value="Unassembled WGS sequence"/>
</dbReference>
<protein>
    <recommendedName>
        <fullName evidence="1">Transposase DDE domain-containing protein</fullName>
    </recommendedName>
</protein>
<gene>
    <name evidence="2" type="ORF">GLW04_15690</name>
</gene>